<proteinExistence type="inferred from homology"/>
<organism evidence="4 5">
    <name type="scientific">Trichinella pseudospiralis</name>
    <name type="common">Parasitic roundworm</name>
    <dbReference type="NCBI Taxonomy" id="6337"/>
    <lineage>
        <taxon>Eukaryota</taxon>
        <taxon>Metazoa</taxon>
        <taxon>Ecdysozoa</taxon>
        <taxon>Nematoda</taxon>
        <taxon>Enoplea</taxon>
        <taxon>Dorylaimia</taxon>
        <taxon>Trichinellida</taxon>
        <taxon>Trichinellidae</taxon>
        <taxon>Trichinella</taxon>
    </lineage>
</organism>
<keyword evidence="3" id="KW-0677">Repeat</keyword>
<feature type="non-terminal residue" evidence="4">
    <location>
        <position position="1"/>
    </location>
</feature>
<comment type="caution">
    <text evidence="4">The sequence shown here is derived from an EMBL/GenBank/DDBJ whole genome shotgun (WGS) entry which is preliminary data.</text>
</comment>
<sequence>LSLTLQVSFIRPEICFTFVFRVTANFGFDSIYSIKVNRSDPAISSTMPIPAAIRKKLRTESPKISFKIWKHISPHIYDFCFVANCDAYIRSVQCADDVVFLKEDSQECNIIISADSAIGGRLMSATVTIPSVVGSSYSAESCSERTGRCSLTALPKISTDYCLSRSQKVFDSKQMPQKQTLVALQTLDKIELYDTNGFHAVSDMTNTRKADLYFTGLSTKGCGLAWNRLNPGYLLSSDIDGHLCIWDINGKSLDGGKLPPLHTITKDKPSGINEVAWSTKNSLQFGAAGYTGGLYIWDMRSLKSDAPVFSFEAHSSSTTSLAFHPIIDCMIATSSINGVYDALLFVNGFRGNSLFQTFSVWDLRHLKAPFYTLEWLSRAVNKVRWSPFHESILATSCNDKNIYLWNLNAGVKRINDKVAVTAQEEPDELLFIHSGHARRVTDFSWNMESESRPLCVVSVDETGLLNMWEMLRPCPNDTDELCKSYSRFAAIHNEKLQWNSKWRCLFSDYKYSLENAWKLNEDVVVLSGTCSKGHKTTYNYSVTTAVFDDFIQDESYFSNLNRVIFDDCISNIHNVKLLQFELKIDFCRVVSCCFQELKQMLKKTNDDAVGVNCDVGCPGLKDTLKSHLKSLILLARTHPYVMQQIDAMHDKGLLKLLVLLFLWFSEPEDRCWLLYVLLKAPLEETSWGPSIVQPIFDDESLDVFQSVEYFLAMLSIVVDATEHVLPAHGESEDSDWEIVKLAEEETKYARTVQENTLLAYLKRFDYLNFFNFAISRCKAYEWKEILKLLFRISWLIEDLLRSGMRKAAERSLQDILVEYGNAMRTVYNEIYFYLVSNDPALNDFEFFQKGLDSVALIVFGQLFSVNQSLMMSIALTLPIKHLSARCIQALLMFFYADGRSLLEHDENLTAVDIFFQDENLTSHVLANLCTSVANDALLMLIRISDEFSESSVLSACMKTILKIMHAEHLTNIDSELARDALVKILQTHKGEVNNFIEIGMSYGDKQCLNIRDVINRLPDLDMLELRDDIWNFISLVLMEKTSPRNSVKFELASAILMKVNWQNGYNVKYNMAGQMVTLLMELCRTDQSADIEKLCWKVAEKLSFGTFNTVGVCFSQEENMTLFEQYLQILIRPICDIGAVIGVAQKLLNKCQFHAINLCLEKCLSQIVRNNECCDDDLLQSDIEKICDFIVSLLQGKYDNSEQCALFLRTVIWNLVSWSTTTMDNSRVLRTILAIISAMRGLYPLRWNESAKLIVMDGLVLALVFLTGELKPVEDVYVRLEKESVKLSLVCRIRDWLSDQLGLQASCENLKTRFARFPWLAFVSIKARQLIAFPNSAEESGECDVEGWKQFLQEWLFYSTSVERNHPLRVKALFEFVTIFDNLKNHGCTNLGNNASELHYLYLSSKDFFNKSHRHVVSREVKIDEATKLSTPEQSVIDEDTEFRASVQRCFAESVRDARSNLNLETSSDFVTMKSAVPQDDAWKSVYSDASAPPQLSSLTLTERDHWTTTTAATTVGDLLYDEVLAFLEKNEHHLAVERLPEQYLAYFSTLHRTVADLLERYNCFKQSRDDMLKLEKAVVENVRRLYRMTNVQVEAEFNCVGLFNRKCGKSRIETVNLSTACLDETMRNQFDECCDQMKMHVELFLNQQVSSMITAGVHLDRLFRNLGNALNSGMLVADEELLRIVNGIETFCRQKLGKFTDTDHYFVNAFFGKWAYNTLFKACVENHFTVAISYVGVLLDNLEKLTFYKDTLLRWWSFPASSVCEILKLIVKKVATLTSPADDGDDALLEALVCMMQNLIFEEMWSQLHSVVLVDINQSVLQACCFLAGQMPDHSRSSLLAVFRDCWLRSAVLCIPDKLECVLDAVVMAYDPKFSHSLLLDLANNLLTVAKFSTKEHPLDTALMIDDIEGVLQCWPFSTVISVLLDRGEWLKRRDNCTKRLTMITHYSEMSMAILKLLQLGLYNHGLWAPLPSDQLPGKDFCVELFQFLVRFYNLWWNPEDDSVDQHVQEWLIENEHTVGKLCDLFCECFAETYISVTNCRQQYVPVYQEMIFNFLLSVILKKNPYYPLVDVTGRFLCSFDWSQWNLNELTINKLAETISNEMYDCVDISQYTAFIVQLPWPTFFENFSTDCTDISKRSAILAKAVWILISCLKPEHHERCKGSYRTLLLRLFQVNSCSLQFHDFADILSQLSAQQNKNICTYGEFDCFGSSVSLLQLLSRFSCSQCMLSTVPSNGCSAKWDVFVRFRLKMIYELHRDQLCKNSLDYNQLRISWIDLLHDVGAVTDAFESVHPELGKFLFTLPMKVLVDVLDFHCESLRDAMEKIVEEWSTTASAYSLQCIIFHLLTEHTFNNPVLFLFSEICIKAYFTRPFSGKHLCACVYLYVDDLERMKMIKLNCDNYRCNCDLLEADTVAFTCRVSKTVGHCFVLSEKMLLLSLLDHALSIETVTRRNFDSFRVGRICFNAGKRKFHHKIISFIDLCFSGADEQLCTLYLMLCLHLCTEKFQSASEISNAGLNFHIKRLYGIISQVNATDRYTVVQWFWNLFQNSSISPKFGLLCELLKCLLKHLNNIQPFGLCVSLANEISPKDVLTQLLRERTGRCYTASVLFTLQAITSEQLNLTNIQAIFSNIVLTLYNLHCIVDMAAYFDDH</sequence>
<dbReference type="Gene3D" id="2.130.10.10">
    <property type="entry name" value="YVTN repeat-like/Quinoprotein amine dehydrogenase"/>
    <property type="match status" value="1"/>
</dbReference>
<reference evidence="4 5" key="1">
    <citation type="submission" date="2015-01" db="EMBL/GenBank/DDBJ databases">
        <title>Evolution of Trichinella species and genotypes.</title>
        <authorList>
            <person name="Korhonen P.K."/>
            <person name="Edoardo P."/>
            <person name="Giuseppe L.R."/>
            <person name="Gasser R.B."/>
        </authorList>
    </citation>
    <scope>NUCLEOTIDE SEQUENCE [LARGE SCALE GENOMIC DNA]</scope>
    <source>
        <strain evidence="4">ISS470</strain>
    </source>
</reference>
<dbReference type="InterPro" id="IPR001680">
    <property type="entry name" value="WD40_rpt"/>
</dbReference>
<evidence type="ECO:0000256" key="3">
    <source>
        <dbReference type="ARBA" id="ARBA00022737"/>
    </source>
</evidence>
<keyword evidence="2" id="KW-0853">WD repeat</keyword>
<gene>
    <name evidence="4" type="primary">lin-53</name>
    <name evidence="4" type="ORF">T4D_5371</name>
</gene>
<dbReference type="InterPro" id="IPR019775">
    <property type="entry name" value="WD40_repeat_CS"/>
</dbReference>
<dbReference type="EMBL" id="JYDT01000132">
    <property type="protein sequence ID" value="KRY83767.1"/>
    <property type="molecule type" value="Genomic_DNA"/>
</dbReference>
<evidence type="ECO:0000313" key="5">
    <source>
        <dbReference type="Proteomes" id="UP000054995"/>
    </source>
</evidence>
<evidence type="ECO:0000256" key="1">
    <source>
        <dbReference type="ARBA" id="ARBA00009341"/>
    </source>
</evidence>
<evidence type="ECO:0000256" key="2">
    <source>
        <dbReference type="ARBA" id="ARBA00022574"/>
    </source>
</evidence>
<dbReference type="InterPro" id="IPR036322">
    <property type="entry name" value="WD40_repeat_dom_sf"/>
</dbReference>
<dbReference type="PANTHER" id="PTHR22850">
    <property type="entry name" value="WD40 REPEAT FAMILY"/>
    <property type="match status" value="1"/>
</dbReference>
<dbReference type="InterPro" id="IPR015943">
    <property type="entry name" value="WD40/YVTN_repeat-like_dom_sf"/>
</dbReference>
<dbReference type="PROSITE" id="PS00678">
    <property type="entry name" value="WD_REPEATS_1"/>
    <property type="match status" value="1"/>
</dbReference>
<keyword evidence="5" id="KW-1185">Reference proteome</keyword>
<protein>
    <submittedName>
        <fullName evidence="4">Putative histone-binding protein lin-53</fullName>
    </submittedName>
</protein>
<dbReference type="Proteomes" id="UP000054995">
    <property type="component" value="Unassembled WGS sequence"/>
</dbReference>
<dbReference type="InterPro" id="IPR050459">
    <property type="entry name" value="WD_repeat_RBAP46/RBAP48/MSI1"/>
</dbReference>
<accession>A0A0V1FCI2</accession>
<evidence type="ECO:0000313" key="4">
    <source>
        <dbReference type="EMBL" id="KRY83767.1"/>
    </source>
</evidence>
<dbReference type="SMART" id="SM00320">
    <property type="entry name" value="WD40"/>
    <property type="match status" value="5"/>
</dbReference>
<comment type="similarity">
    <text evidence="1">Belongs to the WD repeat RBAP46/RBAP48/MSI1 family.</text>
</comment>
<dbReference type="OrthoDB" id="9890280at2759"/>
<name>A0A0V1FCI2_TRIPS</name>
<dbReference type="SUPFAM" id="SSF50978">
    <property type="entry name" value="WD40 repeat-like"/>
    <property type="match status" value="1"/>
</dbReference>